<dbReference type="InterPro" id="IPR036388">
    <property type="entry name" value="WH-like_DNA-bd_sf"/>
</dbReference>
<dbReference type="Gene3D" id="3.40.50.2300">
    <property type="match status" value="1"/>
</dbReference>
<organism evidence="5 6">
    <name type="scientific">Stutzerimonas degradans</name>
    <dbReference type="NCBI Taxonomy" id="2968968"/>
    <lineage>
        <taxon>Bacteria</taxon>
        <taxon>Pseudomonadati</taxon>
        <taxon>Pseudomonadota</taxon>
        <taxon>Gammaproteobacteria</taxon>
        <taxon>Pseudomonadales</taxon>
        <taxon>Pseudomonadaceae</taxon>
        <taxon>Stutzerimonas</taxon>
    </lineage>
</organism>
<dbReference type="PANTHER" id="PTHR44688:SF16">
    <property type="entry name" value="DNA-BINDING TRANSCRIPTIONAL ACTIVATOR DEVR_DOSR"/>
    <property type="match status" value="1"/>
</dbReference>
<dbReference type="PROSITE" id="PS00622">
    <property type="entry name" value="HTH_LUXR_1"/>
    <property type="match status" value="1"/>
</dbReference>
<dbReference type="Gene3D" id="1.10.10.10">
    <property type="entry name" value="Winged helix-like DNA-binding domain superfamily/Winged helix DNA-binding domain"/>
    <property type="match status" value="1"/>
</dbReference>
<dbReference type="EMBL" id="POUK01000001">
    <property type="protein sequence ID" value="PNF77806.1"/>
    <property type="molecule type" value="Genomic_DNA"/>
</dbReference>
<keyword evidence="6" id="KW-1185">Reference proteome</keyword>
<keyword evidence="2 5" id="KW-0238">DNA-binding</keyword>
<evidence type="ECO:0000313" key="5">
    <source>
        <dbReference type="EMBL" id="PNF77806.1"/>
    </source>
</evidence>
<evidence type="ECO:0000256" key="2">
    <source>
        <dbReference type="ARBA" id="ARBA00023125"/>
    </source>
</evidence>
<sequence>MNDNASSAIAPLSPRLILLSHSELLDGALRQHLLEHPRCSLQRTSTLRAEHTQCELLLLDLGSLSHEDSLQLLRKAGDTPIALINALPEQAHRLVELHPWIRGVFYRSTLRSNFISGISTLLAGGDWLPRALMEKLLLRYRQLTHADHCIDALTLREKQILALAGKGLSNAAIGEKLYLSTHTIKSHIHNALRKLGANNRAQGASIVLAHVCEPEL</sequence>
<evidence type="ECO:0000259" key="4">
    <source>
        <dbReference type="PROSITE" id="PS50043"/>
    </source>
</evidence>
<dbReference type="Pfam" id="PF00196">
    <property type="entry name" value="GerE"/>
    <property type="match status" value="1"/>
</dbReference>
<dbReference type="SUPFAM" id="SSF46894">
    <property type="entry name" value="C-terminal effector domain of the bipartite response regulators"/>
    <property type="match status" value="1"/>
</dbReference>
<evidence type="ECO:0000256" key="3">
    <source>
        <dbReference type="ARBA" id="ARBA00023163"/>
    </source>
</evidence>
<dbReference type="InterPro" id="IPR000792">
    <property type="entry name" value="Tscrpt_reg_LuxR_C"/>
</dbReference>
<keyword evidence="1" id="KW-0805">Transcription regulation</keyword>
<dbReference type="SMART" id="SM00421">
    <property type="entry name" value="HTH_LUXR"/>
    <property type="match status" value="1"/>
</dbReference>
<dbReference type="CDD" id="cd06170">
    <property type="entry name" value="LuxR_C_like"/>
    <property type="match status" value="1"/>
</dbReference>
<dbReference type="PRINTS" id="PR00038">
    <property type="entry name" value="HTHLUXR"/>
</dbReference>
<gene>
    <name evidence="5" type="ORF">CXK95_00490</name>
</gene>
<dbReference type="InterPro" id="IPR016032">
    <property type="entry name" value="Sig_transdc_resp-reg_C-effctor"/>
</dbReference>
<comment type="caution">
    <text evidence="5">The sequence shown here is derived from an EMBL/GenBank/DDBJ whole genome shotgun (WGS) entry which is preliminary data.</text>
</comment>
<dbReference type="RefSeq" id="WP_102827311.1">
    <property type="nucleotide sequence ID" value="NZ_CP065721.1"/>
</dbReference>
<proteinExistence type="predicted"/>
<dbReference type="Proteomes" id="UP000235881">
    <property type="component" value="Unassembled WGS sequence"/>
</dbReference>
<accession>A0A8E2QG94</accession>
<keyword evidence="3" id="KW-0804">Transcription</keyword>
<name>A0A8E2QG94_9GAMM</name>
<dbReference type="PROSITE" id="PS50043">
    <property type="entry name" value="HTH_LUXR_2"/>
    <property type="match status" value="1"/>
</dbReference>
<feature type="domain" description="HTH luxR-type" evidence="4">
    <location>
        <begin position="146"/>
        <end position="211"/>
    </location>
</feature>
<reference evidence="5 6" key="1">
    <citation type="submission" date="2018-01" db="EMBL/GenBank/DDBJ databases">
        <title>Denitrification phenotypes of diverse strains of Pseudomonas stutzeri.</title>
        <authorList>
            <person name="Milligan D.A."/>
            <person name="Bergaust L."/>
            <person name="Bakken L.R."/>
            <person name="Frostegard A."/>
        </authorList>
    </citation>
    <scope>NUCLEOTIDE SEQUENCE [LARGE SCALE GENOMIC DNA]</scope>
    <source>
        <strain evidence="5 6">DSM 50238</strain>
    </source>
</reference>
<protein>
    <submittedName>
        <fullName evidence="5">DNA-binding response regulator</fullName>
    </submittedName>
</protein>
<dbReference type="AlphaFoldDB" id="A0A8E2QG94"/>
<dbReference type="PANTHER" id="PTHR44688">
    <property type="entry name" value="DNA-BINDING TRANSCRIPTIONAL ACTIVATOR DEVR_DOSR"/>
    <property type="match status" value="1"/>
</dbReference>
<dbReference type="GO" id="GO:0006355">
    <property type="term" value="P:regulation of DNA-templated transcription"/>
    <property type="evidence" value="ECO:0007669"/>
    <property type="project" value="InterPro"/>
</dbReference>
<evidence type="ECO:0000313" key="6">
    <source>
        <dbReference type="Proteomes" id="UP000235881"/>
    </source>
</evidence>
<evidence type="ECO:0000256" key="1">
    <source>
        <dbReference type="ARBA" id="ARBA00023015"/>
    </source>
</evidence>
<dbReference type="GO" id="GO:0003677">
    <property type="term" value="F:DNA binding"/>
    <property type="evidence" value="ECO:0007669"/>
    <property type="project" value="UniProtKB-KW"/>
</dbReference>